<feature type="transmembrane region" description="Helical" evidence="6">
    <location>
        <begin position="295"/>
        <end position="320"/>
    </location>
</feature>
<keyword evidence="6" id="KW-1133">Transmembrane helix</keyword>
<dbReference type="Pfam" id="PF00535">
    <property type="entry name" value="Glycos_transf_2"/>
    <property type="match status" value="1"/>
</dbReference>
<dbReference type="InterPro" id="IPR001173">
    <property type="entry name" value="Glyco_trans_2-like"/>
</dbReference>
<keyword evidence="5 6" id="KW-0472">Membrane</keyword>
<keyword evidence="3" id="KW-0328">Glycosyltransferase</keyword>
<evidence type="ECO:0000313" key="8">
    <source>
        <dbReference type="EMBL" id="MCG2588065.1"/>
    </source>
</evidence>
<accession>A0ABS9KB55</accession>
<evidence type="ECO:0000313" key="9">
    <source>
        <dbReference type="Proteomes" id="UP001165366"/>
    </source>
</evidence>
<dbReference type="InterPro" id="IPR029044">
    <property type="entry name" value="Nucleotide-diphossugar_trans"/>
</dbReference>
<reference evidence="8" key="1">
    <citation type="submission" date="2022-01" db="EMBL/GenBank/DDBJ databases">
        <authorList>
            <person name="Wang Y."/>
        </authorList>
    </citation>
    <scope>NUCLEOTIDE SEQUENCE</scope>
    <source>
        <strain evidence="8">WB101</strain>
    </source>
</reference>
<evidence type="ECO:0000256" key="6">
    <source>
        <dbReference type="SAM" id="Phobius"/>
    </source>
</evidence>
<dbReference type="PANTHER" id="PTHR43646">
    <property type="entry name" value="GLYCOSYLTRANSFERASE"/>
    <property type="match status" value="1"/>
</dbReference>
<evidence type="ECO:0000256" key="1">
    <source>
        <dbReference type="ARBA" id="ARBA00004236"/>
    </source>
</evidence>
<proteinExistence type="predicted"/>
<evidence type="ECO:0000256" key="3">
    <source>
        <dbReference type="ARBA" id="ARBA00022676"/>
    </source>
</evidence>
<gene>
    <name evidence="8" type="ORF">L6773_05780</name>
</gene>
<keyword evidence="6" id="KW-0812">Transmembrane</keyword>
<dbReference type="CDD" id="cd00761">
    <property type="entry name" value="Glyco_tranf_GTA_type"/>
    <property type="match status" value="1"/>
</dbReference>
<feature type="transmembrane region" description="Helical" evidence="6">
    <location>
        <begin position="354"/>
        <end position="372"/>
    </location>
</feature>
<dbReference type="Gene3D" id="3.90.550.10">
    <property type="entry name" value="Spore Coat Polysaccharide Biosynthesis Protein SpsA, Chain A"/>
    <property type="match status" value="1"/>
</dbReference>
<keyword evidence="9" id="KW-1185">Reference proteome</keyword>
<reference evidence="8" key="2">
    <citation type="submission" date="2024-05" db="EMBL/GenBank/DDBJ databases">
        <title>Rhodohalobacter halophilus gen. nov., sp. nov., a moderately halophilic member of the family Balneolaceae.</title>
        <authorList>
            <person name="Xia J."/>
        </authorList>
    </citation>
    <scope>NUCLEOTIDE SEQUENCE</scope>
    <source>
        <strain evidence="8">WB101</strain>
    </source>
</reference>
<evidence type="ECO:0000256" key="4">
    <source>
        <dbReference type="ARBA" id="ARBA00022679"/>
    </source>
</evidence>
<evidence type="ECO:0000256" key="2">
    <source>
        <dbReference type="ARBA" id="ARBA00022475"/>
    </source>
</evidence>
<dbReference type="Proteomes" id="UP001165366">
    <property type="component" value="Unassembled WGS sequence"/>
</dbReference>
<evidence type="ECO:0000259" key="7">
    <source>
        <dbReference type="Pfam" id="PF00535"/>
    </source>
</evidence>
<dbReference type="EMBL" id="JAKLWS010000005">
    <property type="protein sequence ID" value="MCG2588065.1"/>
    <property type="molecule type" value="Genomic_DNA"/>
</dbReference>
<dbReference type="SUPFAM" id="SSF53448">
    <property type="entry name" value="Nucleotide-diphospho-sugar transferases"/>
    <property type="match status" value="1"/>
</dbReference>
<keyword evidence="2" id="KW-1003">Cell membrane</keyword>
<dbReference type="RefSeq" id="WP_237852909.1">
    <property type="nucleotide sequence ID" value="NZ_JAKLWS010000005.1"/>
</dbReference>
<feature type="transmembrane region" description="Helical" evidence="6">
    <location>
        <begin position="327"/>
        <end position="348"/>
    </location>
</feature>
<organism evidence="8 9">
    <name type="scientific">Rhodohalobacter sulfatireducens</name>
    <dbReference type="NCBI Taxonomy" id="2911366"/>
    <lineage>
        <taxon>Bacteria</taxon>
        <taxon>Pseudomonadati</taxon>
        <taxon>Balneolota</taxon>
        <taxon>Balneolia</taxon>
        <taxon>Balneolales</taxon>
        <taxon>Balneolaceae</taxon>
        <taxon>Rhodohalobacter</taxon>
    </lineage>
</organism>
<evidence type="ECO:0000256" key="5">
    <source>
        <dbReference type="ARBA" id="ARBA00023136"/>
    </source>
</evidence>
<comment type="subcellular location">
    <subcellularLocation>
        <location evidence="1">Cell membrane</location>
    </subcellularLocation>
</comment>
<feature type="transmembrane region" description="Helical" evidence="6">
    <location>
        <begin position="177"/>
        <end position="196"/>
    </location>
</feature>
<keyword evidence="4" id="KW-0808">Transferase</keyword>
<comment type="caution">
    <text evidence="8">The sequence shown here is derived from an EMBL/GenBank/DDBJ whole genome shotgun (WGS) entry which is preliminary data.</text>
</comment>
<dbReference type="PANTHER" id="PTHR43646:SF2">
    <property type="entry name" value="GLYCOSYLTRANSFERASE 2-LIKE DOMAIN-CONTAINING PROTEIN"/>
    <property type="match status" value="1"/>
</dbReference>
<name>A0ABS9KB55_9BACT</name>
<feature type="domain" description="Glycosyltransferase 2-like" evidence="7">
    <location>
        <begin position="47"/>
        <end position="230"/>
    </location>
</feature>
<protein>
    <submittedName>
        <fullName evidence="8">Glycosyltransferase family 2 protein</fullName>
    </submittedName>
</protein>
<feature type="transmembrane region" description="Helical" evidence="6">
    <location>
        <begin position="6"/>
        <end position="25"/>
    </location>
</feature>
<sequence>MAIQVITWLLFFALIYLLITSLIFIRNRFELTPLSTSPTSTENPKVSVCIPARNEENKIGKLLASLENQTWENYSVHVMDDQSADRTFEIAESYQKKFPNNFFVHKGEDKPGNWLGKPWACYQLSKKSDGDILLFLDADTEVAPTMLEHTVNSMNHYELDMLTVWPRQKLITFWENTIIPVVYYTLLTLLPSIYVYRDPRWMPSKLRKKMAPKFAAACGQCIAFRRDTYGKIGGHEAVKDQVVEDVELAKTIKKNGYVLRMFSGIGSVTCRMYNNSKEIFEGLRKNFLLGFNENIPAFIIAGLLHLIVFVLPFFTLIFSLLIFDPTIFFLSIACISFILTLRLILALWYRNNPLFAFTHPIAVLWFQLLAIVKIRDYYSSSTIVWKGREV</sequence>